<dbReference type="FunCoup" id="D3AY93">
    <property type="interactions" value="805"/>
</dbReference>
<accession>D3AY93</accession>
<comment type="caution">
    <text evidence="2">The sequence shown here is derived from an EMBL/GenBank/DDBJ whole genome shotgun (WGS) entry which is preliminary data.</text>
</comment>
<gene>
    <name evidence="2" type="ORF">PPL_01152</name>
</gene>
<evidence type="ECO:0000313" key="2">
    <source>
        <dbReference type="EMBL" id="EFA85920.1"/>
    </source>
</evidence>
<dbReference type="GeneID" id="31356682"/>
<keyword evidence="1" id="KW-0175">Coiled coil</keyword>
<dbReference type="Proteomes" id="UP000001396">
    <property type="component" value="Unassembled WGS sequence"/>
</dbReference>
<keyword evidence="3" id="KW-1185">Reference proteome</keyword>
<proteinExistence type="predicted"/>
<dbReference type="OMA" id="WVFLEKE"/>
<dbReference type="InParanoid" id="D3AY93"/>
<organism evidence="2 3">
    <name type="scientific">Heterostelium pallidum (strain ATCC 26659 / Pp 5 / PN500)</name>
    <name type="common">Cellular slime mold</name>
    <name type="synonym">Polysphondylium pallidum</name>
    <dbReference type="NCBI Taxonomy" id="670386"/>
    <lineage>
        <taxon>Eukaryota</taxon>
        <taxon>Amoebozoa</taxon>
        <taxon>Evosea</taxon>
        <taxon>Eumycetozoa</taxon>
        <taxon>Dictyostelia</taxon>
        <taxon>Acytosteliales</taxon>
        <taxon>Acytosteliaceae</taxon>
        <taxon>Heterostelium</taxon>
    </lineage>
</organism>
<sequence>MNNYVVRFLANSILRVVGIKRLANYAALSIGPKLIDHVVNASTKGVIPVGAVRVLRTSLSYAPIAVIMGTGGTSLINAITYYVIVQISETICMLVVRKAVNTALGGAKYVLVSTYRAVAGSGGSTANNSKEEELLDWVVLEKQHIKEHTDLSEEQLQQVEQYVSNIDIENEIKQQEEEKKNISEEELNDYIKREIDDFVILYNYIFKHW</sequence>
<feature type="coiled-coil region" evidence="1">
    <location>
        <begin position="165"/>
        <end position="193"/>
    </location>
</feature>
<dbReference type="EMBL" id="ADBJ01000004">
    <property type="protein sequence ID" value="EFA85920.1"/>
    <property type="molecule type" value="Genomic_DNA"/>
</dbReference>
<protein>
    <submittedName>
        <fullName evidence="2">Uncharacterized protein</fullName>
    </submittedName>
</protein>
<evidence type="ECO:0000256" key="1">
    <source>
        <dbReference type="SAM" id="Coils"/>
    </source>
</evidence>
<name>D3AY93_HETP5</name>
<dbReference type="AlphaFoldDB" id="D3AY93"/>
<reference evidence="2 3" key="1">
    <citation type="journal article" date="2011" name="Genome Res.">
        <title>Phylogeny-wide analysis of social amoeba genomes highlights ancient origins for complex intercellular communication.</title>
        <authorList>
            <person name="Heidel A.J."/>
            <person name="Lawal H.M."/>
            <person name="Felder M."/>
            <person name="Schilde C."/>
            <person name="Helps N.R."/>
            <person name="Tunggal B."/>
            <person name="Rivero F."/>
            <person name="John U."/>
            <person name="Schleicher M."/>
            <person name="Eichinger L."/>
            <person name="Platzer M."/>
            <person name="Noegel A.A."/>
            <person name="Schaap P."/>
            <person name="Gloeckner G."/>
        </authorList>
    </citation>
    <scope>NUCLEOTIDE SEQUENCE [LARGE SCALE GENOMIC DNA]</scope>
    <source>
        <strain evidence="3">ATCC 26659 / Pp 5 / PN500</strain>
    </source>
</reference>
<dbReference type="RefSeq" id="XP_020438026.1">
    <property type="nucleotide sequence ID" value="XM_020572168.1"/>
</dbReference>
<evidence type="ECO:0000313" key="3">
    <source>
        <dbReference type="Proteomes" id="UP000001396"/>
    </source>
</evidence>